<dbReference type="InterPro" id="IPR036778">
    <property type="entry name" value="OHCU_decarboxylase_sf"/>
</dbReference>
<evidence type="ECO:0000256" key="4">
    <source>
        <dbReference type="ARBA" id="ARBA00022631"/>
    </source>
</evidence>
<dbReference type="NCBIfam" id="NF010372">
    <property type="entry name" value="PRK13798.1"/>
    <property type="match status" value="1"/>
</dbReference>
<keyword evidence="5" id="KW-0210">Decarboxylase</keyword>
<dbReference type="Gene3D" id="1.10.3330.10">
    <property type="entry name" value="Oxo-4-hydroxy-4-carboxy-5-ureidoimidazoline decarboxylase"/>
    <property type="match status" value="1"/>
</dbReference>
<dbReference type="NCBIfam" id="TIGR03180">
    <property type="entry name" value="UraD_2"/>
    <property type="match status" value="1"/>
</dbReference>
<name>A0ABX2A1E1_9MICO</name>
<evidence type="ECO:0000256" key="7">
    <source>
        <dbReference type="SAM" id="MobiDB-lite"/>
    </source>
</evidence>
<evidence type="ECO:0000313" key="9">
    <source>
        <dbReference type="EMBL" id="NOV96638.1"/>
    </source>
</evidence>
<dbReference type="PANTHER" id="PTHR43466:SF1">
    <property type="entry name" value="2-OXO-4-HYDROXY-4-CARBOXY-5-UREIDOIMIDAZOLINE DECARBOXYLASE-RELATED"/>
    <property type="match status" value="1"/>
</dbReference>
<dbReference type="EMBL" id="JABEZU010000001">
    <property type="protein sequence ID" value="NOV96638.1"/>
    <property type="molecule type" value="Genomic_DNA"/>
</dbReference>
<keyword evidence="10" id="KW-1185">Reference proteome</keyword>
<keyword evidence="4" id="KW-0659">Purine metabolism</keyword>
<protein>
    <recommendedName>
        <fullName evidence="3">2-oxo-4-hydroxy-4-carboxy-5-ureidoimidazoline decarboxylase</fullName>
        <ecNumber evidence="3">4.1.1.97</ecNumber>
    </recommendedName>
</protein>
<sequence>MHIDEFDTLGTAAARSVVSVWASVPDWVDAVVAARPYGSTAALRAHAERTAARWSRAELDAALADHPRIGAKPSGDGAQAQASRREQASMADADADVSARIAAQNRAYEQRFGRVFLVRAAGRSPEEMLTELDRRLGHDEPTEVAEACGQLAEIALLRLRESITDDLTADPGGTAS</sequence>
<dbReference type="InterPro" id="IPR018020">
    <property type="entry name" value="OHCU_decarboxylase"/>
</dbReference>
<comment type="catalytic activity">
    <reaction evidence="1">
        <text>5-hydroxy-2-oxo-4-ureido-2,5-dihydro-1H-imidazole-5-carboxylate + H(+) = (S)-allantoin + CO2</text>
        <dbReference type="Rhea" id="RHEA:26301"/>
        <dbReference type="ChEBI" id="CHEBI:15378"/>
        <dbReference type="ChEBI" id="CHEBI:15678"/>
        <dbReference type="ChEBI" id="CHEBI:16526"/>
        <dbReference type="ChEBI" id="CHEBI:58639"/>
        <dbReference type="EC" id="4.1.1.97"/>
    </reaction>
</comment>
<dbReference type="Proteomes" id="UP000757540">
    <property type="component" value="Unassembled WGS sequence"/>
</dbReference>
<evidence type="ECO:0000256" key="5">
    <source>
        <dbReference type="ARBA" id="ARBA00022793"/>
    </source>
</evidence>
<dbReference type="PANTHER" id="PTHR43466">
    <property type="entry name" value="2-OXO-4-HYDROXY-4-CARBOXY-5-UREIDOIMIDAZOLINE DECARBOXYLASE-RELATED"/>
    <property type="match status" value="1"/>
</dbReference>
<evidence type="ECO:0000256" key="6">
    <source>
        <dbReference type="ARBA" id="ARBA00023239"/>
    </source>
</evidence>
<proteinExistence type="predicted"/>
<evidence type="ECO:0000256" key="2">
    <source>
        <dbReference type="ARBA" id="ARBA00004754"/>
    </source>
</evidence>
<feature type="compositionally biased region" description="Low complexity" evidence="7">
    <location>
        <begin position="78"/>
        <end position="91"/>
    </location>
</feature>
<dbReference type="RefSeq" id="WP_343036282.1">
    <property type="nucleotide sequence ID" value="NZ_BAAAML010000002.1"/>
</dbReference>
<comment type="pathway">
    <text evidence="2">Purine metabolism; urate degradation; (S)-allantoin from urate: step 3/3.</text>
</comment>
<evidence type="ECO:0000259" key="8">
    <source>
        <dbReference type="Pfam" id="PF09349"/>
    </source>
</evidence>
<accession>A0ABX2A1E1</accession>
<evidence type="ECO:0000256" key="1">
    <source>
        <dbReference type="ARBA" id="ARBA00001163"/>
    </source>
</evidence>
<gene>
    <name evidence="9" type="ORF">HDG69_001191</name>
</gene>
<keyword evidence="6 9" id="KW-0456">Lyase</keyword>
<dbReference type="Pfam" id="PF09349">
    <property type="entry name" value="OHCU_decarbox"/>
    <property type="match status" value="1"/>
</dbReference>
<dbReference type="EC" id="4.1.1.97" evidence="3"/>
<evidence type="ECO:0000313" key="10">
    <source>
        <dbReference type="Proteomes" id="UP000757540"/>
    </source>
</evidence>
<feature type="region of interest" description="Disordered" evidence="7">
    <location>
        <begin position="67"/>
        <end position="91"/>
    </location>
</feature>
<dbReference type="GO" id="GO:0051997">
    <property type="term" value="F:2-oxo-4-hydroxy-4-carboxy-5-ureidoimidazoline decarboxylase activity"/>
    <property type="evidence" value="ECO:0007669"/>
    <property type="project" value="UniProtKB-EC"/>
</dbReference>
<feature type="domain" description="Oxo-4-hydroxy-4-carboxy-5-ureidoimidazoline decarboxylase" evidence="8">
    <location>
        <begin position="9"/>
        <end position="160"/>
    </location>
</feature>
<comment type="caution">
    <text evidence="9">The sequence shown here is derived from an EMBL/GenBank/DDBJ whole genome shotgun (WGS) entry which is preliminary data.</text>
</comment>
<dbReference type="SUPFAM" id="SSF158694">
    <property type="entry name" value="UraD-Like"/>
    <property type="match status" value="1"/>
</dbReference>
<organism evidence="9 10">
    <name type="scientific">Isoptericola halotolerans</name>
    <dbReference type="NCBI Taxonomy" id="300560"/>
    <lineage>
        <taxon>Bacteria</taxon>
        <taxon>Bacillati</taxon>
        <taxon>Actinomycetota</taxon>
        <taxon>Actinomycetes</taxon>
        <taxon>Micrococcales</taxon>
        <taxon>Promicromonosporaceae</taxon>
        <taxon>Isoptericola</taxon>
    </lineage>
</organism>
<dbReference type="InterPro" id="IPR017595">
    <property type="entry name" value="OHCU_decarboxylase-2"/>
</dbReference>
<evidence type="ECO:0000256" key="3">
    <source>
        <dbReference type="ARBA" id="ARBA00012257"/>
    </source>
</evidence>
<reference evidence="9 10" key="1">
    <citation type="submission" date="2020-05" db="EMBL/GenBank/DDBJ databases">
        <title>Genomic Encyclopedia of Type Strains, Phase III (KMG-III): the genomes of soil and plant-associated and newly described type strains.</title>
        <authorList>
            <person name="Whitman W."/>
        </authorList>
    </citation>
    <scope>NUCLEOTIDE SEQUENCE [LARGE SCALE GENOMIC DNA]</scope>
    <source>
        <strain evidence="9 10">KCTC 19046</strain>
    </source>
</reference>